<dbReference type="EMBL" id="CP060780">
    <property type="protein sequence ID" value="QNP43071.1"/>
    <property type="molecule type" value="Genomic_DNA"/>
</dbReference>
<dbReference type="RefSeq" id="WP_187714501.1">
    <property type="nucleotide sequence ID" value="NZ_CP060780.1"/>
</dbReference>
<dbReference type="Proteomes" id="UP000516134">
    <property type="component" value="Chromosome"/>
</dbReference>
<dbReference type="Pfam" id="PF13400">
    <property type="entry name" value="Tad"/>
    <property type="match status" value="1"/>
</dbReference>
<sequence>MRRFLGRFLRSDKGSVAPTVGLSLFALIAVGGIAFDYSRVAAMDTELQNAADQAALAAATQLDGDPGAQTRATSAATTLITNQTRMANDASSPNVSIASVTFYSAYTDPTTNTAATGDADSNFVRVTVNNRTANFAFTPIVAAFSGSTNASAIAGLSSAVCGVVPFFICNPTEPSGNTNVNLSPGGLNPGTGIVMAQGGTQWGRATSASSTSLEMVRTAWPLPSLPTRCLAIVSPRPGS</sequence>
<reference evidence="2 3" key="1">
    <citation type="submission" date="2020-08" db="EMBL/GenBank/DDBJ databases">
        <title>Genome sequence of Sphingomonas daechungensis KACC 18115T.</title>
        <authorList>
            <person name="Hyun D.-W."/>
            <person name="Bae J.-W."/>
        </authorList>
    </citation>
    <scope>NUCLEOTIDE SEQUENCE [LARGE SCALE GENOMIC DNA]</scope>
    <source>
        <strain evidence="2 3">KACC 18115</strain>
    </source>
</reference>
<gene>
    <name evidence="2" type="ORF">H9L15_14080</name>
</gene>
<proteinExistence type="predicted"/>
<protein>
    <recommendedName>
        <fullName evidence="1">Putative Flp pilus-assembly TadG-like N-terminal domain-containing protein</fullName>
    </recommendedName>
</protein>
<dbReference type="InterPro" id="IPR028087">
    <property type="entry name" value="Tad_N"/>
</dbReference>
<evidence type="ECO:0000313" key="3">
    <source>
        <dbReference type="Proteomes" id="UP000516134"/>
    </source>
</evidence>
<feature type="domain" description="Putative Flp pilus-assembly TadG-like N-terminal" evidence="1">
    <location>
        <begin position="14"/>
        <end position="60"/>
    </location>
</feature>
<organism evidence="2 3">
    <name type="scientific">Sphingomonas daechungensis</name>
    <dbReference type="NCBI Taxonomy" id="1176646"/>
    <lineage>
        <taxon>Bacteria</taxon>
        <taxon>Pseudomonadati</taxon>
        <taxon>Pseudomonadota</taxon>
        <taxon>Alphaproteobacteria</taxon>
        <taxon>Sphingomonadales</taxon>
        <taxon>Sphingomonadaceae</taxon>
        <taxon>Sphingomonas</taxon>
    </lineage>
</organism>
<evidence type="ECO:0000259" key="1">
    <source>
        <dbReference type="Pfam" id="PF13400"/>
    </source>
</evidence>
<keyword evidence="3" id="KW-1185">Reference proteome</keyword>
<name>A0ABX6SZQ9_9SPHN</name>
<evidence type="ECO:0000313" key="2">
    <source>
        <dbReference type="EMBL" id="QNP43071.1"/>
    </source>
</evidence>
<accession>A0ABX6SZQ9</accession>